<comment type="subcellular location">
    <subcellularLocation>
        <location evidence="1">Nucleus</location>
    </subcellularLocation>
</comment>
<evidence type="ECO:0000256" key="5">
    <source>
        <dbReference type="ARBA" id="ARBA00023242"/>
    </source>
</evidence>
<keyword evidence="3" id="KW-0238">DNA-binding</keyword>
<evidence type="ECO:0000259" key="7">
    <source>
        <dbReference type="PROSITE" id="PS50888"/>
    </source>
</evidence>
<dbReference type="Proteomes" id="UP000001514">
    <property type="component" value="Unassembled WGS sequence"/>
</dbReference>
<dbReference type="GO" id="GO:0006357">
    <property type="term" value="P:regulation of transcription by RNA polymerase II"/>
    <property type="evidence" value="ECO:0000318"/>
    <property type="project" value="GO_Central"/>
</dbReference>
<dbReference type="InterPro" id="IPR036638">
    <property type="entry name" value="HLH_DNA-bd_sf"/>
</dbReference>
<evidence type="ECO:0000256" key="6">
    <source>
        <dbReference type="SAM" id="MobiDB-lite"/>
    </source>
</evidence>
<dbReference type="KEGG" id="smo:SELMODRAFT_444782"/>
<reference evidence="8 9" key="1">
    <citation type="journal article" date="2011" name="Science">
        <title>The Selaginella genome identifies genetic changes associated with the evolution of vascular plants.</title>
        <authorList>
            <person name="Banks J.A."/>
            <person name="Nishiyama T."/>
            <person name="Hasebe M."/>
            <person name="Bowman J.L."/>
            <person name="Gribskov M."/>
            <person name="dePamphilis C."/>
            <person name="Albert V.A."/>
            <person name="Aono N."/>
            <person name="Aoyama T."/>
            <person name="Ambrose B.A."/>
            <person name="Ashton N.W."/>
            <person name="Axtell M.J."/>
            <person name="Barker E."/>
            <person name="Barker M.S."/>
            <person name="Bennetzen J.L."/>
            <person name="Bonawitz N.D."/>
            <person name="Chapple C."/>
            <person name="Cheng C."/>
            <person name="Correa L.G."/>
            <person name="Dacre M."/>
            <person name="DeBarry J."/>
            <person name="Dreyer I."/>
            <person name="Elias M."/>
            <person name="Engstrom E.M."/>
            <person name="Estelle M."/>
            <person name="Feng L."/>
            <person name="Finet C."/>
            <person name="Floyd S.K."/>
            <person name="Frommer W.B."/>
            <person name="Fujita T."/>
            <person name="Gramzow L."/>
            <person name="Gutensohn M."/>
            <person name="Harholt J."/>
            <person name="Hattori M."/>
            <person name="Heyl A."/>
            <person name="Hirai T."/>
            <person name="Hiwatashi Y."/>
            <person name="Ishikawa M."/>
            <person name="Iwata M."/>
            <person name="Karol K.G."/>
            <person name="Koehler B."/>
            <person name="Kolukisaoglu U."/>
            <person name="Kubo M."/>
            <person name="Kurata T."/>
            <person name="Lalonde S."/>
            <person name="Li K."/>
            <person name="Li Y."/>
            <person name="Litt A."/>
            <person name="Lyons E."/>
            <person name="Manning G."/>
            <person name="Maruyama T."/>
            <person name="Michael T.P."/>
            <person name="Mikami K."/>
            <person name="Miyazaki S."/>
            <person name="Morinaga S."/>
            <person name="Murata T."/>
            <person name="Mueller-Roeber B."/>
            <person name="Nelson D.R."/>
            <person name="Obara M."/>
            <person name="Oguri Y."/>
            <person name="Olmstead R.G."/>
            <person name="Onodera N."/>
            <person name="Petersen B.L."/>
            <person name="Pils B."/>
            <person name="Prigge M."/>
            <person name="Rensing S.A."/>
            <person name="Riano-Pachon D.M."/>
            <person name="Roberts A.W."/>
            <person name="Sato Y."/>
            <person name="Scheller H.V."/>
            <person name="Schulz B."/>
            <person name="Schulz C."/>
            <person name="Shakirov E.V."/>
            <person name="Shibagaki N."/>
            <person name="Shinohara N."/>
            <person name="Shippen D.E."/>
            <person name="Soerensen I."/>
            <person name="Sotooka R."/>
            <person name="Sugimoto N."/>
            <person name="Sugita M."/>
            <person name="Sumikawa N."/>
            <person name="Tanurdzic M."/>
            <person name="Theissen G."/>
            <person name="Ulvskov P."/>
            <person name="Wakazuki S."/>
            <person name="Weng J.K."/>
            <person name="Willats W.W."/>
            <person name="Wipf D."/>
            <person name="Wolf P.G."/>
            <person name="Yang L."/>
            <person name="Zimmer A.D."/>
            <person name="Zhu Q."/>
            <person name="Mitros T."/>
            <person name="Hellsten U."/>
            <person name="Loque D."/>
            <person name="Otillar R."/>
            <person name="Salamov A."/>
            <person name="Schmutz J."/>
            <person name="Shapiro H."/>
            <person name="Lindquist E."/>
            <person name="Lucas S."/>
            <person name="Rokhsar D."/>
            <person name="Grigoriev I.V."/>
        </authorList>
    </citation>
    <scope>NUCLEOTIDE SEQUENCE [LARGE SCALE GENOMIC DNA]</scope>
</reference>
<dbReference type="HOGENOM" id="CLU_044273_1_0_1"/>
<dbReference type="GO" id="GO:0005634">
    <property type="term" value="C:nucleus"/>
    <property type="evidence" value="ECO:0000318"/>
    <property type="project" value="GO_Central"/>
</dbReference>
<keyword evidence="4" id="KW-0804">Transcription</keyword>
<dbReference type="Gramene" id="EFJ17935">
    <property type="protein sequence ID" value="EFJ17935"/>
    <property type="gene ID" value="SELMODRAFT_444782"/>
</dbReference>
<protein>
    <recommendedName>
        <fullName evidence="7">BHLH domain-containing protein</fullName>
    </recommendedName>
</protein>
<dbReference type="InterPro" id="IPR011598">
    <property type="entry name" value="bHLH_dom"/>
</dbReference>
<evidence type="ECO:0000256" key="2">
    <source>
        <dbReference type="ARBA" id="ARBA00023015"/>
    </source>
</evidence>
<dbReference type="GO" id="GO:0046983">
    <property type="term" value="F:protein dimerization activity"/>
    <property type="evidence" value="ECO:0007669"/>
    <property type="project" value="InterPro"/>
</dbReference>
<dbReference type="SUPFAM" id="SSF47459">
    <property type="entry name" value="HLH, helix-loop-helix DNA-binding domain"/>
    <property type="match status" value="1"/>
</dbReference>
<dbReference type="AlphaFoldDB" id="D8SCY3"/>
<accession>D8SCY3</accession>
<dbReference type="Gene3D" id="4.10.280.10">
    <property type="entry name" value="Helix-loop-helix DNA-binding domain"/>
    <property type="match status" value="1"/>
</dbReference>
<dbReference type="PANTHER" id="PTHR16223">
    <property type="entry name" value="TRANSCRIPTION FACTOR BHLH83-RELATED"/>
    <property type="match status" value="1"/>
</dbReference>
<dbReference type="InParanoid" id="D8SCY3"/>
<evidence type="ECO:0000256" key="4">
    <source>
        <dbReference type="ARBA" id="ARBA00023163"/>
    </source>
</evidence>
<sequence>MAHNLQEQQQQQLVMDEMMEQILSMPSWSDSGRVAGAAPWDSFSGGMAGLETMVALLNTNNTTTTSSSINNGIISSSSLLDPGSLQVQDHGSTLLSQLKQQQQQEHEHHHHLVHDSCRISSISSNKNNGDSSSPVFERSDSTWCQQYASNLPLSFGKPGGGSGGDVLTEAQMLGKRIRDEQQQQQQQAASLMENLSAISGQDAGIFNTFGGHPGQTNLARTKSGQACQGLRTEIQEVPPPVSQQQPAAAIPGGAARPRVRARRGQATDPHSIAERLRRERIAERMKSLQELVPNSNKTDKASMLDEIIDYVKFLQLQVKVLSMSRLGNAGAVMTDLPPEDSNQFLAALGQNGAQDGIALTERQVAKLMEEDMGSAMQYLQNKGLCLMPIHLASNMSKTSNNSPPPPPPPLPPAQANKARKGVTSSSSSVGKPSTVKNADISES</sequence>
<feature type="compositionally biased region" description="Low complexity" evidence="6">
    <location>
        <begin position="242"/>
        <end position="256"/>
    </location>
</feature>
<dbReference type="PANTHER" id="PTHR16223:SF348">
    <property type="entry name" value="TRANSCRIPTION FACTOR LRL2"/>
    <property type="match status" value="1"/>
</dbReference>
<dbReference type="FunFam" id="4.10.280.10:FF:000017">
    <property type="entry name" value="Transcription factor bHLH66"/>
    <property type="match status" value="1"/>
</dbReference>
<feature type="compositionally biased region" description="Low complexity" evidence="6">
    <location>
        <begin position="421"/>
        <end position="436"/>
    </location>
</feature>
<feature type="compositionally biased region" description="Pro residues" evidence="6">
    <location>
        <begin position="402"/>
        <end position="412"/>
    </location>
</feature>
<feature type="region of interest" description="Disordered" evidence="6">
    <location>
        <begin position="96"/>
        <end position="115"/>
    </location>
</feature>
<evidence type="ECO:0000256" key="1">
    <source>
        <dbReference type="ARBA" id="ARBA00004123"/>
    </source>
</evidence>
<evidence type="ECO:0000313" key="8">
    <source>
        <dbReference type="EMBL" id="EFJ17935.1"/>
    </source>
</evidence>
<dbReference type="PROSITE" id="PS50888">
    <property type="entry name" value="BHLH"/>
    <property type="match status" value="1"/>
</dbReference>
<dbReference type="InterPro" id="IPR045843">
    <property type="entry name" value="IND-like"/>
</dbReference>
<keyword evidence="5" id="KW-0539">Nucleus</keyword>
<dbReference type="SMART" id="SM00353">
    <property type="entry name" value="HLH"/>
    <property type="match status" value="1"/>
</dbReference>
<dbReference type="Pfam" id="PF00010">
    <property type="entry name" value="HLH"/>
    <property type="match status" value="1"/>
</dbReference>
<organism evidence="9">
    <name type="scientific">Selaginella moellendorffii</name>
    <name type="common">Spikemoss</name>
    <dbReference type="NCBI Taxonomy" id="88036"/>
    <lineage>
        <taxon>Eukaryota</taxon>
        <taxon>Viridiplantae</taxon>
        <taxon>Streptophyta</taxon>
        <taxon>Embryophyta</taxon>
        <taxon>Tracheophyta</taxon>
        <taxon>Lycopodiopsida</taxon>
        <taxon>Selaginellales</taxon>
        <taxon>Selaginellaceae</taxon>
        <taxon>Selaginella</taxon>
    </lineage>
</organism>
<proteinExistence type="predicted"/>
<keyword evidence="9" id="KW-1185">Reference proteome</keyword>
<dbReference type="CDD" id="cd11393">
    <property type="entry name" value="bHLH_AtbHLH_like"/>
    <property type="match status" value="1"/>
</dbReference>
<dbReference type="EMBL" id="GL377612">
    <property type="protein sequence ID" value="EFJ17935.1"/>
    <property type="molecule type" value="Genomic_DNA"/>
</dbReference>
<dbReference type="InterPro" id="IPR045239">
    <property type="entry name" value="bHLH95_bHLH"/>
</dbReference>
<dbReference type="eggNOG" id="ENOG502QQDT">
    <property type="taxonomic scope" value="Eukaryota"/>
</dbReference>
<dbReference type="OrthoDB" id="2020857at2759"/>
<feature type="domain" description="BHLH" evidence="7">
    <location>
        <begin position="265"/>
        <end position="314"/>
    </location>
</feature>
<name>D8SCY3_SELML</name>
<keyword evidence="2" id="KW-0805">Transcription regulation</keyword>
<gene>
    <name evidence="8" type="ORF">SELMODRAFT_444782</name>
</gene>
<evidence type="ECO:0000313" key="9">
    <source>
        <dbReference type="Proteomes" id="UP000001514"/>
    </source>
</evidence>
<feature type="region of interest" description="Disordered" evidence="6">
    <location>
        <begin position="395"/>
        <end position="443"/>
    </location>
</feature>
<feature type="region of interest" description="Disordered" evidence="6">
    <location>
        <begin position="239"/>
        <end position="269"/>
    </location>
</feature>
<dbReference type="GO" id="GO:0000978">
    <property type="term" value="F:RNA polymerase II cis-regulatory region sequence-specific DNA binding"/>
    <property type="evidence" value="ECO:0000318"/>
    <property type="project" value="GO_Central"/>
</dbReference>
<dbReference type="GO" id="GO:0080147">
    <property type="term" value="P:root hair cell development"/>
    <property type="evidence" value="ECO:0007669"/>
    <property type="project" value="UniProtKB-ARBA"/>
</dbReference>
<evidence type="ECO:0000256" key="3">
    <source>
        <dbReference type="ARBA" id="ARBA00023125"/>
    </source>
</evidence>
<dbReference type="GO" id="GO:0000981">
    <property type="term" value="F:DNA-binding transcription factor activity, RNA polymerase II-specific"/>
    <property type="evidence" value="ECO:0000318"/>
    <property type="project" value="GO_Central"/>
</dbReference>